<dbReference type="Proteomes" id="UP000245771">
    <property type="component" value="Unassembled WGS sequence"/>
</dbReference>
<organism evidence="2 3">
    <name type="scientific">Meira miltonrushii</name>
    <dbReference type="NCBI Taxonomy" id="1280837"/>
    <lineage>
        <taxon>Eukaryota</taxon>
        <taxon>Fungi</taxon>
        <taxon>Dikarya</taxon>
        <taxon>Basidiomycota</taxon>
        <taxon>Ustilaginomycotina</taxon>
        <taxon>Exobasidiomycetes</taxon>
        <taxon>Exobasidiales</taxon>
        <taxon>Brachybasidiaceae</taxon>
        <taxon>Meira</taxon>
    </lineage>
</organism>
<evidence type="ECO:0000313" key="2">
    <source>
        <dbReference type="EMBL" id="PWN31459.1"/>
    </source>
</evidence>
<feature type="non-terminal residue" evidence="2">
    <location>
        <position position="231"/>
    </location>
</feature>
<sequence>LLNRQSNNGYTDPRNNGGSMLTRIDPTSQLGEPLNVIISSNSDQDVLTSAGLSEYFESLYFSPGSCAGISLGGAQQANLGDGTGYINQTNVLRFNYYGGDSGTCLESVKGGNHLRYWIQNGSSADTKAVFIAASVEMPAQEGHNIVSNGYDLGRNQLTGNATNSTGTTSPGGFKYTASMKQVNLLQSVDQSQINHGISIDGNVNVLTVKITKTGQLGANRNGNSASDSGSS</sequence>
<evidence type="ECO:0000313" key="3">
    <source>
        <dbReference type="Proteomes" id="UP000245771"/>
    </source>
</evidence>
<dbReference type="STRING" id="1280837.A0A316V1N4"/>
<name>A0A316V1N4_9BASI</name>
<accession>A0A316V1N4</accession>
<evidence type="ECO:0000256" key="1">
    <source>
        <dbReference type="SAM" id="MobiDB-lite"/>
    </source>
</evidence>
<dbReference type="AlphaFoldDB" id="A0A316V1N4"/>
<dbReference type="GeneID" id="37017743"/>
<dbReference type="EMBL" id="KZ819608">
    <property type="protein sequence ID" value="PWN31459.1"/>
    <property type="molecule type" value="Genomic_DNA"/>
</dbReference>
<feature type="region of interest" description="Disordered" evidence="1">
    <location>
        <begin position="1"/>
        <end position="25"/>
    </location>
</feature>
<protein>
    <submittedName>
        <fullName evidence="2">Uncharacterized protein</fullName>
    </submittedName>
</protein>
<keyword evidence="3" id="KW-1185">Reference proteome</keyword>
<reference evidence="2 3" key="1">
    <citation type="journal article" date="2018" name="Mol. Biol. Evol.">
        <title>Broad Genomic Sampling Reveals a Smut Pathogenic Ancestry of the Fungal Clade Ustilaginomycotina.</title>
        <authorList>
            <person name="Kijpornyongpan T."/>
            <person name="Mondo S.J."/>
            <person name="Barry K."/>
            <person name="Sandor L."/>
            <person name="Lee J."/>
            <person name="Lipzen A."/>
            <person name="Pangilinan J."/>
            <person name="LaButti K."/>
            <person name="Hainaut M."/>
            <person name="Henrissat B."/>
            <person name="Grigoriev I.V."/>
            <person name="Spatafora J.W."/>
            <person name="Aime M.C."/>
        </authorList>
    </citation>
    <scope>NUCLEOTIDE SEQUENCE [LARGE SCALE GENOMIC DNA]</scope>
    <source>
        <strain evidence="2 3">MCA 3882</strain>
    </source>
</reference>
<dbReference type="RefSeq" id="XP_025351761.1">
    <property type="nucleotide sequence ID" value="XM_025495962.1"/>
</dbReference>
<dbReference type="OrthoDB" id="2310204at2759"/>
<feature type="non-terminal residue" evidence="2">
    <location>
        <position position="1"/>
    </location>
</feature>
<dbReference type="InParanoid" id="A0A316V1N4"/>
<proteinExistence type="predicted"/>
<gene>
    <name evidence="2" type="ORF">FA14DRAFT_111935</name>
</gene>